<evidence type="ECO:0000313" key="2">
    <source>
        <dbReference type="Proteomes" id="UP000823889"/>
    </source>
</evidence>
<dbReference type="AlphaFoldDB" id="A0A9D2RII4"/>
<reference evidence="1" key="2">
    <citation type="submission" date="2021-04" db="EMBL/GenBank/DDBJ databases">
        <authorList>
            <person name="Gilroy R."/>
        </authorList>
    </citation>
    <scope>NUCLEOTIDE SEQUENCE</scope>
    <source>
        <strain evidence="1">9264</strain>
    </source>
</reference>
<comment type="caution">
    <text evidence="1">The sequence shown here is derived from an EMBL/GenBank/DDBJ whole genome shotgun (WGS) entry which is preliminary data.</text>
</comment>
<gene>
    <name evidence="1" type="ORF">H9906_04585</name>
</gene>
<name>A0A9D2RII4_9BURK</name>
<sequence length="243" mass="27077">MAKPALYEQTIALNPSEHAQLRVAVSAAPYAFAADMNVMPVSYSEFNDACHHYPIVFMEGQPGHFHPVVLLGLEPQRNLYVAPSGNWSLDEYIPAFARRYPFMLGTAADQQTLALHVDANYAGLSESEGNALYDNGEESEYFQNMMAFVRTYQEEIAASEQFGTRLHELGLLQPQSVTITRDGKDQNLAGFSVVDREAYQQLADEQVLELFKNGALALIERHLSSLGNVHRLGRQADRLRAAN</sequence>
<dbReference type="EMBL" id="DWUQ01000093">
    <property type="protein sequence ID" value="HJD44292.1"/>
    <property type="molecule type" value="Genomic_DNA"/>
</dbReference>
<accession>A0A9D2RII4</accession>
<proteinExistence type="predicted"/>
<protein>
    <submittedName>
        <fullName evidence="1">SapC family protein</fullName>
    </submittedName>
</protein>
<dbReference type="InterPro" id="IPR010836">
    <property type="entry name" value="SapC"/>
</dbReference>
<dbReference type="Pfam" id="PF07277">
    <property type="entry name" value="SapC"/>
    <property type="match status" value="1"/>
</dbReference>
<reference evidence="1" key="1">
    <citation type="journal article" date="2021" name="PeerJ">
        <title>Extensive microbial diversity within the chicken gut microbiome revealed by metagenomics and culture.</title>
        <authorList>
            <person name="Gilroy R."/>
            <person name="Ravi A."/>
            <person name="Getino M."/>
            <person name="Pursley I."/>
            <person name="Horton D.L."/>
            <person name="Alikhan N.F."/>
            <person name="Baker D."/>
            <person name="Gharbi K."/>
            <person name="Hall N."/>
            <person name="Watson M."/>
            <person name="Adriaenssens E.M."/>
            <person name="Foster-Nyarko E."/>
            <person name="Jarju S."/>
            <person name="Secka A."/>
            <person name="Antonio M."/>
            <person name="Oren A."/>
            <person name="Chaudhuri R.R."/>
            <person name="La Ragione R."/>
            <person name="Hildebrand F."/>
            <person name="Pallen M.J."/>
        </authorList>
    </citation>
    <scope>NUCLEOTIDE SEQUENCE</scope>
    <source>
        <strain evidence="1">9264</strain>
    </source>
</reference>
<dbReference type="Proteomes" id="UP000823889">
    <property type="component" value="Unassembled WGS sequence"/>
</dbReference>
<evidence type="ECO:0000313" key="1">
    <source>
        <dbReference type="EMBL" id="HJD44292.1"/>
    </source>
</evidence>
<organism evidence="1 2">
    <name type="scientific">Candidatus Paenalcaligenes intestinipullorum</name>
    <dbReference type="NCBI Taxonomy" id="2838718"/>
    <lineage>
        <taxon>Bacteria</taxon>
        <taxon>Pseudomonadati</taxon>
        <taxon>Pseudomonadota</taxon>
        <taxon>Betaproteobacteria</taxon>
        <taxon>Burkholderiales</taxon>
        <taxon>Alcaligenaceae</taxon>
        <taxon>Paenalcaligenes</taxon>
    </lineage>
</organism>